<organism evidence="2 3">
    <name type="scientific">Muraenolepis orangiensis</name>
    <name type="common">Patagonian moray cod</name>
    <dbReference type="NCBI Taxonomy" id="630683"/>
    <lineage>
        <taxon>Eukaryota</taxon>
        <taxon>Metazoa</taxon>
        <taxon>Chordata</taxon>
        <taxon>Craniata</taxon>
        <taxon>Vertebrata</taxon>
        <taxon>Euteleostomi</taxon>
        <taxon>Actinopterygii</taxon>
        <taxon>Neopterygii</taxon>
        <taxon>Teleostei</taxon>
        <taxon>Neoteleostei</taxon>
        <taxon>Acanthomorphata</taxon>
        <taxon>Zeiogadaria</taxon>
        <taxon>Gadariae</taxon>
        <taxon>Gadiformes</taxon>
        <taxon>Muraenolepidoidei</taxon>
        <taxon>Muraenolepididae</taxon>
        <taxon>Muraenolepis</taxon>
    </lineage>
</organism>
<proteinExistence type="predicted"/>
<gene>
    <name evidence="2" type="ORF">NHX12_002579</name>
</gene>
<keyword evidence="3" id="KW-1185">Reference proteome</keyword>
<feature type="compositionally biased region" description="Polar residues" evidence="1">
    <location>
        <begin position="147"/>
        <end position="157"/>
    </location>
</feature>
<protein>
    <submittedName>
        <fullName evidence="2">Uncharacterized protein</fullName>
    </submittedName>
</protein>
<feature type="region of interest" description="Disordered" evidence="1">
    <location>
        <begin position="130"/>
        <end position="157"/>
    </location>
</feature>
<comment type="caution">
    <text evidence="2">The sequence shown here is derived from an EMBL/GenBank/DDBJ whole genome shotgun (WGS) entry which is preliminary data.</text>
</comment>
<dbReference type="AlphaFoldDB" id="A0A9Q0IFE2"/>
<dbReference type="Proteomes" id="UP001148018">
    <property type="component" value="Unassembled WGS sequence"/>
</dbReference>
<evidence type="ECO:0000256" key="1">
    <source>
        <dbReference type="SAM" id="MobiDB-lite"/>
    </source>
</evidence>
<sequence length="157" mass="17511">MAKRGKKPRKDCRIQDQALKAIIAQSHGDLDEAERAAAEERVDVDEFADPVPVVERQPTPALSVSYDIETLQRKAKESGDMMTMLREQLPPPEPVTERTSYGAYVNSVLLGLSVKDFRRARKGVNKVLRPFCESDSSGDDIEDRSNRPPSIQPSTQS</sequence>
<accession>A0A9Q0IFE2</accession>
<evidence type="ECO:0000313" key="2">
    <source>
        <dbReference type="EMBL" id="KAJ3596170.1"/>
    </source>
</evidence>
<dbReference type="EMBL" id="JANIIK010000110">
    <property type="protein sequence ID" value="KAJ3596170.1"/>
    <property type="molecule type" value="Genomic_DNA"/>
</dbReference>
<name>A0A9Q0IFE2_9TELE</name>
<reference evidence="2" key="1">
    <citation type="submission" date="2022-07" db="EMBL/GenBank/DDBJ databases">
        <title>Chromosome-level genome of Muraenolepis orangiensis.</title>
        <authorList>
            <person name="Kim J."/>
        </authorList>
    </citation>
    <scope>NUCLEOTIDE SEQUENCE</scope>
    <source>
        <strain evidence="2">KU_S4_2022</strain>
        <tissue evidence="2">Muscle</tissue>
    </source>
</reference>
<dbReference type="OrthoDB" id="10262320at2759"/>
<evidence type="ECO:0000313" key="3">
    <source>
        <dbReference type="Proteomes" id="UP001148018"/>
    </source>
</evidence>